<comment type="caution">
    <text evidence="3">The sequence shown here is derived from an EMBL/GenBank/DDBJ whole genome shotgun (WGS) entry which is preliminary data.</text>
</comment>
<feature type="binding site" evidence="2">
    <location>
        <position position="83"/>
    </location>
    <ligand>
        <name>7-chloro-L-tryptophan</name>
        <dbReference type="ChEBI" id="CHEBI:58713"/>
    </ligand>
</feature>
<dbReference type="InterPro" id="IPR033856">
    <property type="entry name" value="Trp_halogen"/>
</dbReference>
<dbReference type="GO" id="GO:0000166">
    <property type="term" value="F:nucleotide binding"/>
    <property type="evidence" value="ECO:0007669"/>
    <property type="project" value="UniProtKB-KW"/>
</dbReference>
<protein>
    <submittedName>
        <fullName evidence="3">Tryptophan halogenase</fullName>
    </submittedName>
</protein>
<dbReference type="EMBL" id="BAEO01000039">
    <property type="protein sequence ID" value="GAC19790.1"/>
    <property type="molecule type" value="Genomic_DNA"/>
</dbReference>
<feature type="binding site" evidence="2">
    <location>
        <position position="353"/>
    </location>
    <ligand>
        <name>L-tryptophan</name>
        <dbReference type="ChEBI" id="CHEBI:57912"/>
    </ligand>
</feature>
<proteinExistence type="predicted"/>
<dbReference type="RefSeq" id="WP_007621040.1">
    <property type="nucleotide sequence ID" value="NZ_BAEO01000039.1"/>
</dbReference>
<dbReference type="Pfam" id="PF04820">
    <property type="entry name" value="Trp_halogenase"/>
    <property type="match status" value="1"/>
</dbReference>
<dbReference type="Gene3D" id="3.50.50.60">
    <property type="entry name" value="FAD/NAD(P)-binding domain"/>
    <property type="match status" value="1"/>
</dbReference>
<feature type="active site" evidence="1">
    <location>
        <position position="83"/>
    </location>
</feature>
<dbReference type="eggNOG" id="COG0665">
    <property type="taxonomic scope" value="Bacteria"/>
</dbReference>
<accession>K6Z8P1</accession>
<dbReference type="STRING" id="493475.GARC_2825"/>
<evidence type="ECO:0000313" key="3">
    <source>
        <dbReference type="EMBL" id="GAC19790.1"/>
    </source>
</evidence>
<dbReference type="Proteomes" id="UP000006327">
    <property type="component" value="Unassembled WGS sequence"/>
</dbReference>
<keyword evidence="4" id="KW-1185">Reference proteome</keyword>
<dbReference type="OrthoDB" id="7178350at2"/>
<organism evidence="3 4">
    <name type="scientific">Paraglaciecola arctica BSs20135</name>
    <dbReference type="NCBI Taxonomy" id="493475"/>
    <lineage>
        <taxon>Bacteria</taxon>
        <taxon>Pseudomonadati</taxon>
        <taxon>Pseudomonadota</taxon>
        <taxon>Gammaproteobacteria</taxon>
        <taxon>Alteromonadales</taxon>
        <taxon>Alteromonadaceae</taxon>
        <taxon>Paraglaciecola</taxon>
    </lineage>
</organism>
<evidence type="ECO:0000256" key="1">
    <source>
        <dbReference type="PIRSR" id="PIRSR011396-1"/>
    </source>
</evidence>
<keyword evidence="2" id="KW-0547">Nucleotide-binding</keyword>
<dbReference type="PIRSF" id="PIRSF011396">
    <property type="entry name" value="Trp_halogenase"/>
    <property type="match status" value="1"/>
</dbReference>
<gene>
    <name evidence="3" type="ORF">GARC_2825</name>
</gene>
<dbReference type="PROSITE" id="PS51257">
    <property type="entry name" value="PROKAR_LIPOPROTEIN"/>
    <property type="match status" value="1"/>
</dbReference>
<sequence>MNQSEFKKIVIVGGGTAGWLTACIIAAEHQCKHSQTVKLTLVESPQVSTIGVGEGTWPTMRSTLQNIGISEAEFFRCCDASFKQGSQFIGWLDGTKKDSYFHPFTVPHGLGQADLAKHWRKFNTDSSFADCVSFQPELCRLGLAPKQISTPEYAAVANYGYHLNAGKFADLLKTHGTQNLGIEHLSAHVEKIQSLPSGHIQAIETDKGTIEGDLFVDCTGMNALLIGKHFNVPWIPKHDILFNDSALATQLEYEPNNTQIASHTLSTAQSNGWIWDIGLTTRRGIGYVYSSRHCSDDEAELVLHKYLSDKTAGNYQQNTNIRKISFKPGYRQQFWIKNCVAVGMSAGFIEPLEASALALVELSAKMISQELPENFQMMAICAKRFNQRFTYRWERIIEFLKLHYVLSKRTDSDYWKENRDLNSIPERLQELITLWQYQPPSTNDFYDVEEVFPSSSYQYILYGMGFKPPTHVTSRRNSDFSKAAHFYQESKMLTQRYVAGLTSNRDLIKHIVSQGLPKH</sequence>
<keyword evidence="2" id="KW-0274">FAD</keyword>
<dbReference type="InterPro" id="IPR006905">
    <property type="entry name" value="Flavin_halogenase"/>
</dbReference>
<dbReference type="PANTHER" id="PTHR43747:SF4">
    <property type="entry name" value="FLAVIN-DEPENDENT TRYPTOPHAN HALOGENASE"/>
    <property type="match status" value="1"/>
</dbReference>
<dbReference type="SUPFAM" id="SSF51905">
    <property type="entry name" value="FAD/NAD(P)-binding domain"/>
    <property type="match status" value="1"/>
</dbReference>
<dbReference type="InterPro" id="IPR050816">
    <property type="entry name" value="Flavin-dep_Halogenase_NPB"/>
</dbReference>
<feature type="binding site" evidence="2">
    <location>
        <position position="189"/>
    </location>
    <ligand>
        <name>FAD</name>
        <dbReference type="ChEBI" id="CHEBI:57692"/>
    </ligand>
</feature>
<dbReference type="PANTHER" id="PTHR43747">
    <property type="entry name" value="FAD-BINDING PROTEIN"/>
    <property type="match status" value="1"/>
</dbReference>
<evidence type="ECO:0000256" key="2">
    <source>
        <dbReference type="PIRSR" id="PIRSR011396-2"/>
    </source>
</evidence>
<evidence type="ECO:0000313" key="4">
    <source>
        <dbReference type="Proteomes" id="UP000006327"/>
    </source>
</evidence>
<keyword evidence="2" id="KW-0285">Flavoprotein</keyword>
<feature type="binding site" evidence="2">
    <location>
        <begin position="14"/>
        <end position="17"/>
    </location>
    <ligand>
        <name>FAD</name>
        <dbReference type="ChEBI" id="CHEBI:57692"/>
    </ligand>
</feature>
<reference evidence="3 4" key="1">
    <citation type="journal article" date="2017" name="Antonie Van Leeuwenhoek">
        <title>Rhizobium rhizosphaerae sp. nov., a novel species isolated from rice rhizosphere.</title>
        <authorList>
            <person name="Zhao J.J."/>
            <person name="Zhang J."/>
            <person name="Zhang R.J."/>
            <person name="Zhang C.W."/>
            <person name="Yin H.Q."/>
            <person name="Zhang X.X."/>
        </authorList>
    </citation>
    <scope>NUCLEOTIDE SEQUENCE [LARGE SCALE GENOMIC DNA]</scope>
    <source>
        <strain evidence="3 4">BSs20135</strain>
    </source>
</reference>
<name>K6Z8P1_9ALTE</name>
<dbReference type="InterPro" id="IPR036188">
    <property type="entry name" value="FAD/NAD-bd_sf"/>
</dbReference>
<dbReference type="GO" id="GO:0004497">
    <property type="term" value="F:monooxygenase activity"/>
    <property type="evidence" value="ECO:0007669"/>
    <property type="project" value="InterPro"/>
</dbReference>
<dbReference type="AlphaFoldDB" id="K6Z8P1"/>